<keyword evidence="4" id="KW-1185">Reference proteome</keyword>
<dbReference type="Proteomes" id="UP001222932">
    <property type="component" value="Unassembled WGS sequence"/>
</dbReference>
<feature type="region of interest" description="Disordered" evidence="1">
    <location>
        <begin position="25"/>
        <end position="44"/>
    </location>
</feature>
<feature type="signal peptide" evidence="2">
    <location>
        <begin position="1"/>
        <end position="21"/>
    </location>
</feature>
<protein>
    <submittedName>
        <fullName evidence="3">Uncharacterized protein</fullName>
    </submittedName>
</protein>
<dbReference type="EMBL" id="BTCM01000002">
    <property type="protein sequence ID" value="GMK55608.1"/>
    <property type="molecule type" value="Genomic_DNA"/>
</dbReference>
<gene>
    <name evidence="3" type="ORF">CspeluHIS016_0206640</name>
</gene>
<evidence type="ECO:0000313" key="4">
    <source>
        <dbReference type="Proteomes" id="UP001222932"/>
    </source>
</evidence>
<feature type="chain" id="PRO_5042209715" evidence="2">
    <location>
        <begin position="22"/>
        <end position="79"/>
    </location>
</feature>
<sequence length="79" mass="8396">MSLKPSPRVLSLAALVVPFTAESFTATPAPWPSASNSTGLTPRSHLEGRRRAVFEIGCSDTCPLCRRVHSDLEAGSRGS</sequence>
<name>A0AAD3TS20_9TREE</name>
<accession>A0AAD3TS20</accession>
<comment type="caution">
    <text evidence="3">The sequence shown here is derived from an EMBL/GenBank/DDBJ whole genome shotgun (WGS) entry which is preliminary data.</text>
</comment>
<evidence type="ECO:0000256" key="1">
    <source>
        <dbReference type="SAM" id="MobiDB-lite"/>
    </source>
</evidence>
<dbReference type="AlphaFoldDB" id="A0AAD3TS20"/>
<reference evidence="3" key="2">
    <citation type="submission" date="2023-06" db="EMBL/GenBank/DDBJ databases">
        <authorList>
            <person name="Kobayashi Y."/>
            <person name="Kayamori A."/>
            <person name="Aoki K."/>
            <person name="Shiwa Y."/>
            <person name="Fujita N."/>
            <person name="Sugita T."/>
            <person name="Iwasaki W."/>
            <person name="Tanaka N."/>
            <person name="Takashima M."/>
        </authorList>
    </citation>
    <scope>NUCLEOTIDE SEQUENCE</scope>
    <source>
        <strain evidence="3">HIS016</strain>
    </source>
</reference>
<evidence type="ECO:0000313" key="3">
    <source>
        <dbReference type="EMBL" id="GMK55608.1"/>
    </source>
</evidence>
<keyword evidence="2" id="KW-0732">Signal</keyword>
<proteinExistence type="predicted"/>
<evidence type="ECO:0000256" key="2">
    <source>
        <dbReference type="SAM" id="SignalP"/>
    </source>
</evidence>
<reference evidence="3" key="1">
    <citation type="journal article" date="2023" name="BMC Genomics">
        <title>Chromosome-level genome assemblies of Cutaneotrichosporon spp. (Trichosporonales, Basidiomycota) reveal imbalanced evolution between nucleotide sequences and chromosome synteny.</title>
        <authorList>
            <person name="Kobayashi Y."/>
            <person name="Kayamori A."/>
            <person name="Aoki K."/>
            <person name="Shiwa Y."/>
            <person name="Matsutani M."/>
            <person name="Fujita N."/>
            <person name="Sugita T."/>
            <person name="Iwasaki W."/>
            <person name="Tanaka N."/>
            <person name="Takashima M."/>
        </authorList>
    </citation>
    <scope>NUCLEOTIDE SEQUENCE</scope>
    <source>
        <strain evidence="3">HIS016</strain>
    </source>
</reference>
<organism evidence="3 4">
    <name type="scientific">Cutaneotrichosporon spelunceum</name>
    <dbReference type="NCBI Taxonomy" id="1672016"/>
    <lineage>
        <taxon>Eukaryota</taxon>
        <taxon>Fungi</taxon>
        <taxon>Dikarya</taxon>
        <taxon>Basidiomycota</taxon>
        <taxon>Agaricomycotina</taxon>
        <taxon>Tremellomycetes</taxon>
        <taxon>Trichosporonales</taxon>
        <taxon>Trichosporonaceae</taxon>
        <taxon>Cutaneotrichosporon</taxon>
    </lineage>
</organism>